<protein>
    <submittedName>
        <fullName evidence="1">GM16120</fullName>
    </submittedName>
</protein>
<gene>
    <name evidence="1" type="primary">Dsec\GM16120</name>
    <name evidence="1" type="ORF">Dsec_GM16120</name>
</gene>
<dbReference type="Proteomes" id="UP000001292">
    <property type="component" value="Unassembled WGS sequence"/>
</dbReference>
<evidence type="ECO:0000313" key="2">
    <source>
        <dbReference type="Proteomes" id="UP000001292"/>
    </source>
</evidence>
<sequence>MTQSHHYNCSSISLCPAILPSCHAYILPTLYPLGCSHSGCLSPNQARYRSPIAFCKLVRWQSVSRWRMGLSARLARSGSSCLSCVWHLAPGNYADAANWPRHGNRATTEIGPGNQRRLQMCLPMSTSISMSMSMSLVPSVPSLAPLHPAPQSSACAFFSLLCRPH</sequence>
<name>B4III4_DROSE</name>
<reference evidence="1 2" key="1">
    <citation type="journal article" date="2007" name="Nature">
        <title>Evolution of genes and genomes on the Drosophila phylogeny.</title>
        <authorList>
            <consortium name="Drosophila 12 Genomes Consortium"/>
            <person name="Clark A.G."/>
            <person name="Eisen M.B."/>
            <person name="Smith D.R."/>
            <person name="Bergman C.M."/>
            <person name="Oliver B."/>
            <person name="Markow T.A."/>
            <person name="Kaufman T.C."/>
            <person name="Kellis M."/>
            <person name="Gelbart W."/>
            <person name="Iyer V.N."/>
            <person name="Pollard D.A."/>
            <person name="Sackton T.B."/>
            <person name="Larracuente A.M."/>
            <person name="Singh N.D."/>
            <person name="Abad J.P."/>
            <person name="Abt D.N."/>
            <person name="Adryan B."/>
            <person name="Aguade M."/>
            <person name="Akashi H."/>
            <person name="Anderson W.W."/>
            <person name="Aquadro C.F."/>
            <person name="Ardell D.H."/>
            <person name="Arguello R."/>
            <person name="Artieri C.G."/>
            <person name="Barbash D.A."/>
            <person name="Barker D."/>
            <person name="Barsanti P."/>
            <person name="Batterham P."/>
            <person name="Batzoglou S."/>
            <person name="Begun D."/>
            <person name="Bhutkar A."/>
            <person name="Blanco E."/>
            <person name="Bosak S.A."/>
            <person name="Bradley R.K."/>
            <person name="Brand A.D."/>
            <person name="Brent M.R."/>
            <person name="Brooks A.N."/>
            <person name="Brown R.H."/>
            <person name="Butlin R.K."/>
            <person name="Caggese C."/>
            <person name="Calvi B.R."/>
            <person name="Bernardo de Carvalho A."/>
            <person name="Caspi A."/>
            <person name="Castrezana S."/>
            <person name="Celniker S.E."/>
            <person name="Chang J.L."/>
            <person name="Chapple C."/>
            <person name="Chatterji S."/>
            <person name="Chinwalla A."/>
            <person name="Civetta A."/>
            <person name="Clifton S.W."/>
            <person name="Comeron J.M."/>
            <person name="Costello J.C."/>
            <person name="Coyne J.A."/>
            <person name="Daub J."/>
            <person name="David R.G."/>
            <person name="Delcher A.L."/>
            <person name="Delehaunty K."/>
            <person name="Do C.B."/>
            <person name="Ebling H."/>
            <person name="Edwards K."/>
            <person name="Eickbush T."/>
            <person name="Evans J.D."/>
            <person name="Filipski A."/>
            <person name="Findeiss S."/>
            <person name="Freyhult E."/>
            <person name="Fulton L."/>
            <person name="Fulton R."/>
            <person name="Garcia A.C."/>
            <person name="Gardiner A."/>
            <person name="Garfield D.A."/>
            <person name="Garvin B.E."/>
            <person name="Gibson G."/>
            <person name="Gilbert D."/>
            <person name="Gnerre S."/>
            <person name="Godfrey J."/>
            <person name="Good R."/>
            <person name="Gotea V."/>
            <person name="Gravely B."/>
            <person name="Greenberg A.J."/>
            <person name="Griffiths-Jones S."/>
            <person name="Gross S."/>
            <person name="Guigo R."/>
            <person name="Gustafson E.A."/>
            <person name="Haerty W."/>
            <person name="Hahn M.W."/>
            <person name="Halligan D.L."/>
            <person name="Halpern A.L."/>
            <person name="Halter G.M."/>
            <person name="Han M.V."/>
            <person name="Heger A."/>
            <person name="Hillier L."/>
            <person name="Hinrichs A.S."/>
            <person name="Holmes I."/>
            <person name="Hoskins R.A."/>
            <person name="Hubisz M.J."/>
            <person name="Hultmark D."/>
            <person name="Huntley M.A."/>
            <person name="Jaffe D.B."/>
            <person name="Jagadeeshan S."/>
            <person name="Jeck W.R."/>
            <person name="Johnson J."/>
            <person name="Jones C.D."/>
            <person name="Jordan W.C."/>
            <person name="Karpen G.H."/>
            <person name="Kataoka E."/>
            <person name="Keightley P.D."/>
            <person name="Kheradpour P."/>
            <person name="Kirkness E.F."/>
            <person name="Koerich L.B."/>
            <person name="Kristiansen K."/>
            <person name="Kudrna D."/>
            <person name="Kulathinal R.J."/>
            <person name="Kumar S."/>
            <person name="Kwok R."/>
            <person name="Lander E."/>
            <person name="Langley C.H."/>
            <person name="Lapoint R."/>
            <person name="Lazzaro B.P."/>
            <person name="Lee S.J."/>
            <person name="Levesque L."/>
            <person name="Li R."/>
            <person name="Lin C.F."/>
            <person name="Lin M.F."/>
            <person name="Lindblad-Toh K."/>
            <person name="Llopart A."/>
            <person name="Long M."/>
            <person name="Low L."/>
            <person name="Lozovsky E."/>
            <person name="Lu J."/>
            <person name="Luo M."/>
            <person name="Machado C.A."/>
            <person name="Makalowski W."/>
            <person name="Marzo M."/>
            <person name="Matsuda M."/>
            <person name="Matzkin L."/>
            <person name="McAllister B."/>
            <person name="McBride C.S."/>
            <person name="McKernan B."/>
            <person name="McKernan K."/>
            <person name="Mendez-Lago M."/>
            <person name="Minx P."/>
            <person name="Mollenhauer M.U."/>
            <person name="Montooth K."/>
            <person name="Mount S.M."/>
            <person name="Mu X."/>
            <person name="Myers E."/>
            <person name="Negre B."/>
            <person name="Newfeld S."/>
            <person name="Nielsen R."/>
            <person name="Noor M.A."/>
            <person name="O'Grady P."/>
            <person name="Pachter L."/>
            <person name="Papaceit M."/>
            <person name="Parisi M.J."/>
            <person name="Parisi M."/>
            <person name="Parts L."/>
            <person name="Pedersen J.S."/>
            <person name="Pesole G."/>
            <person name="Phillippy A.M."/>
            <person name="Ponting C.P."/>
            <person name="Pop M."/>
            <person name="Porcelli D."/>
            <person name="Powell J.R."/>
            <person name="Prohaska S."/>
            <person name="Pruitt K."/>
            <person name="Puig M."/>
            <person name="Quesneville H."/>
            <person name="Ram K.R."/>
            <person name="Rand D."/>
            <person name="Rasmussen M.D."/>
            <person name="Reed L.K."/>
            <person name="Reenan R."/>
            <person name="Reily A."/>
            <person name="Remington K.A."/>
            <person name="Rieger T.T."/>
            <person name="Ritchie M.G."/>
            <person name="Robin C."/>
            <person name="Rogers Y.H."/>
            <person name="Rohde C."/>
            <person name="Rozas J."/>
            <person name="Rubenfield M.J."/>
            <person name="Ruiz A."/>
            <person name="Russo S."/>
            <person name="Salzberg S.L."/>
            <person name="Sanchez-Gracia A."/>
            <person name="Saranga D.J."/>
            <person name="Sato H."/>
            <person name="Schaeffer S.W."/>
            <person name="Schatz M.C."/>
            <person name="Schlenke T."/>
            <person name="Schwartz R."/>
            <person name="Segarra C."/>
            <person name="Singh R.S."/>
            <person name="Sirot L."/>
            <person name="Sirota M."/>
            <person name="Sisneros N.B."/>
            <person name="Smith C.D."/>
            <person name="Smith T.F."/>
            <person name="Spieth J."/>
            <person name="Stage D.E."/>
            <person name="Stark A."/>
            <person name="Stephan W."/>
            <person name="Strausberg R.L."/>
            <person name="Strempel S."/>
            <person name="Sturgill D."/>
            <person name="Sutton G."/>
            <person name="Sutton G.G."/>
            <person name="Tao W."/>
            <person name="Teichmann S."/>
            <person name="Tobari Y.N."/>
            <person name="Tomimura Y."/>
            <person name="Tsolas J.M."/>
            <person name="Valente V.L."/>
            <person name="Venter E."/>
            <person name="Venter J.C."/>
            <person name="Vicario S."/>
            <person name="Vieira F.G."/>
            <person name="Vilella A.J."/>
            <person name="Villasante A."/>
            <person name="Walenz B."/>
            <person name="Wang J."/>
            <person name="Wasserman M."/>
            <person name="Watts T."/>
            <person name="Wilson D."/>
            <person name="Wilson R.K."/>
            <person name="Wing R.A."/>
            <person name="Wolfner M.F."/>
            <person name="Wong A."/>
            <person name="Wong G.K."/>
            <person name="Wu C.I."/>
            <person name="Wu G."/>
            <person name="Yamamoto D."/>
            <person name="Yang H.P."/>
            <person name="Yang S.P."/>
            <person name="Yorke J.A."/>
            <person name="Yoshida K."/>
            <person name="Zdobnov E."/>
            <person name="Zhang P."/>
            <person name="Zhang Y."/>
            <person name="Zimin A.V."/>
            <person name="Baldwin J."/>
            <person name="Abdouelleil A."/>
            <person name="Abdulkadir J."/>
            <person name="Abebe A."/>
            <person name="Abera B."/>
            <person name="Abreu J."/>
            <person name="Acer S.C."/>
            <person name="Aftuck L."/>
            <person name="Alexander A."/>
            <person name="An P."/>
            <person name="Anderson E."/>
            <person name="Anderson S."/>
            <person name="Arachi H."/>
            <person name="Azer M."/>
            <person name="Bachantsang P."/>
            <person name="Barry A."/>
            <person name="Bayul T."/>
            <person name="Berlin A."/>
            <person name="Bessette D."/>
            <person name="Bloom T."/>
            <person name="Blye J."/>
            <person name="Boguslavskiy L."/>
            <person name="Bonnet C."/>
            <person name="Boukhgalter B."/>
            <person name="Bourzgui I."/>
            <person name="Brown A."/>
            <person name="Cahill P."/>
            <person name="Channer S."/>
            <person name="Cheshatsang Y."/>
            <person name="Chuda L."/>
            <person name="Citroen M."/>
            <person name="Collymore A."/>
            <person name="Cooke P."/>
            <person name="Costello M."/>
            <person name="D'Aco K."/>
            <person name="Daza R."/>
            <person name="De Haan G."/>
            <person name="DeGray S."/>
            <person name="DeMaso C."/>
            <person name="Dhargay N."/>
            <person name="Dooley K."/>
            <person name="Dooley E."/>
            <person name="Doricent M."/>
            <person name="Dorje P."/>
            <person name="Dorjee K."/>
            <person name="Dupes A."/>
            <person name="Elong R."/>
            <person name="Falk J."/>
            <person name="Farina A."/>
            <person name="Faro S."/>
            <person name="Ferguson D."/>
            <person name="Fisher S."/>
            <person name="Foley C.D."/>
            <person name="Franke A."/>
            <person name="Friedrich D."/>
            <person name="Gadbois L."/>
            <person name="Gearin G."/>
            <person name="Gearin C.R."/>
            <person name="Giannoukos G."/>
            <person name="Goode T."/>
            <person name="Graham J."/>
            <person name="Grandbois E."/>
            <person name="Grewal S."/>
            <person name="Gyaltsen K."/>
            <person name="Hafez N."/>
            <person name="Hagos B."/>
            <person name="Hall J."/>
            <person name="Henson C."/>
            <person name="Hollinger A."/>
            <person name="Honan T."/>
            <person name="Huard M.D."/>
            <person name="Hughes L."/>
            <person name="Hurhula B."/>
            <person name="Husby M.E."/>
            <person name="Kamat A."/>
            <person name="Kanga B."/>
            <person name="Kashin S."/>
            <person name="Khazanovich D."/>
            <person name="Kisner P."/>
            <person name="Lance K."/>
            <person name="Lara M."/>
            <person name="Lee W."/>
            <person name="Lennon N."/>
            <person name="Letendre F."/>
            <person name="LeVine R."/>
            <person name="Lipovsky A."/>
            <person name="Liu X."/>
            <person name="Liu J."/>
            <person name="Liu S."/>
            <person name="Lokyitsang T."/>
            <person name="Lokyitsang Y."/>
            <person name="Lubonja R."/>
            <person name="Lui A."/>
            <person name="MacDonald P."/>
            <person name="Magnisalis V."/>
            <person name="Maru K."/>
            <person name="Matthews C."/>
            <person name="McCusker W."/>
            <person name="McDonough S."/>
            <person name="Mehta T."/>
            <person name="Meldrim J."/>
            <person name="Meneus L."/>
            <person name="Mihai O."/>
            <person name="Mihalev A."/>
            <person name="Mihova T."/>
            <person name="Mittelman R."/>
            <person name="Mlenga V."/>
            <person name="Montmayeur A."/>
            <person name="Mulrain L."/>
            <person name="Navidi A."/>
            <person name="Naylor J."/>
            <person name="Negash T."/>
            <person name="Nguyen T."/>
            <person name="Nguyen N."/>
            <person name="Nicol R."/>
            <person name="Norbu C."/>
            <person name="Norbu N."/>
            <person name="Novod N."/>
            <person name="O'Neill B."/>
            <person name="Osman S."/>
            <person name="Markiewicz E."/>
            <person name="Oyono O.L."/>
            <person name="Patti C."/>
            <person name="Phunkhang P."/>
            <person name="Pierre F."/>
            <person name="Priest M."/>
            <person name="Raghuraman S."/>
            <person name="Rege F."/>
            <person name="Reyes R."/>
            <person name="Rise C."/>
            <person name="Rogov P."/>
            <person name="Ross K."/>
            <person name="Ryan E."/>
            <person name="Settipalli S."/>
            <person name="Shea T."/>
            <person name="Sherpa N."/>
            <person name="Shi L."/>
            <person name="Shih D."/>
            <person name="Sparrow T."/>
            <person name="Spaulding J."/>
            <person name="Stalker J."/>
            <person name="Stange-Thomann N."/>
            <person name="Stavropoulos S."/>
            <person name="Stone C."/>
            <person name="Strader C."/>
            <person name="Tesfaye S."/>
            <person name="Thomson T."/>
            <person name="Thoulutsang Y."/>
            <person name="Thoulutsang D."/>
            <person name="Topham K."/>
            <person name="Topping I."/>
            <person name="Tsamla T."/>
            <person name="Vassiliev H."/>
            <person name="Vo A."/>
            <person name="Wangchuk T."/>
            <person name="Wangdi T."/>
            <person name="Weiand M."/>
            <person name="Wilkinson J."/>
            <person name="Wilson A."/>
            <person name="Yadav S."/>
            <person name="Young G."/>
            <person name="Yu Q."/>
            <person name="Zembek L."/>
            <person name="Zhong D."/>
            <person name="Zimmer A."/>
            <person name="Zwirko Z."/>
            <person name="Jaffe D.B."/>
            <person name="Alvarez P."/>
            <person name="Brockman W."/>
            <person name="Butler J."/>
            <person name="Chin C."/>
            <person name="Gnerre S."/>
            <person name="Grabherr M."/>
            <person name="Kleber M."/>
            <person name="Mauceli E."/>
            <person name="MacCallum I."/>
        </authorList>
    </citation>
    <scope>NUCLEOTIDE SEQUENCE [LARGE SCALE GENOMIC DNA]</scope>
    <source>
        <strain evidence="2">Rob3c / Tucson 14021-0248.25</strain>
    </source>
</reference>
<accession>B4III4</accession>
<dbReference type="EMBL" id="CH480843">
    <property type="protein sequence ID" value="EDW49734.1"/>
    <property type="molecule type" value="Genomic_DNA"/>
</dbReference>
<dbReference type="AlphaFoldDB" id="B4III4"/>
<organism evidence="2">
    <name type="scientific">Drosophila sechellia</name>
    <name type="common">Fruit fly</name>
    <dbReference type="NCBI Taxonomy" id="7238"/>
    <lineage>
        <taxon>Eukaryota</taxon>
        <taxon>Metazoa</taxon>
        <taxon>Ecdysozoa</taxon>
        <taxon>Arthropoda</taxon>
        <taxon>Hexapoda</taxon>
        <taxon>Insecta</taxon>
        <taxon>Pterygota</taxon>
        <taxon>Neoptera</taxon>
        <taxon>Endopterygota</taxon>
        <taxon>Diptera</taxon>
        <taxon>Brachycera</taxon>
        <taxon>Muscomorpha</taxon>
        <taxon>Ephydroidea</taxon>
        <taxon>Drosophilidae</taxon>
        <taxon>Drosophila</taxon>
        <taxon>Sophophora</taxon>
    </lineage>
</organism>
<proteinExistence type="predicted"/>
<evidence type="ECO:0000313" key="1">
    <source>
        <dbReference type="EMBL" id="EDW49734.1"/>
    </source>
</evidence>
<dbReference type="HOGENOM" id="CLU_1612548_0_0_1"/>
<keyword evidence="2" id="KW-1185">Reference proteome</keyword>